<protein>
    <recommendedName>
        <fullName evidence="2">Heavy metal RND efflux outer membrane protein, CzcC family</fullName>
    </recommendedName>
</protein>
<dbReference type="AlphaFoldDB" id="A0A3B1BRA5"/>
<dbReference type="Pfam" id="PF02321">
    <property type="entry name" value="OEP"/>
    <property type="match status" value="2"/>
</dbReference>
<dbReference type="PANTHER" id="PTHR30203:SF24">
    <property type="entry name" value="BLR4935 PROTEIN"/>
    <property type="match status" value="1"/>
</dbReference>
<dbReference type="Gene3D" id="1.20.1600.10">
    <property type="entry name" value="Outer membrane efflux proteins (OEP)"/>
    <property type="match status" value="1"/>
</dbReference>
<organism evidence="1">
    <name type="scientific">hydrothermal vent metagenome</name>
    <dbReference type="NCBI Taxonomy" id="652676"/>
    <lineage>
        <taxon>unclassified sequences</taxon>
        <taxon>metagenomes</taxon>
        <taxon>ecological metagenomes</taxon>
    </lineage>
</organism>
<name>A0A3B1BRA5_9ZZZZ</name>
<evidence type="ECO:0008006" key="2">
    <source>
        <dbReference type="Google" id="ProtNLM"/>
    </source>
</evidence>
<dbReference type="PANTHER" id="PTHR30203">
    <property type="entry name" value="OUTER MEMBRANE CATION EFFLUX PROTEIN"/>
    <property type="match status" value="1"/>
</dbReference>
<dbReference type="SUPFAM" id="SSF56954">
    <property type="entry name" value="Outer membrane efflux proteins (OEP)"/>
    <property type="match status" value="1"/>
</dbReference>
<sequence>MKTLILIVRGGAGIALALLLLIAQACASYDSNDRFAALAKTIETEGAGNGDVDIKKIDVNNRLDQIDRLDIKTAIRIALDNNPNLMAIREKVNEAMGQYPIVTALDDPTIGVGLYPSTIASNETDLRYKLDYRQPIPYPGKLHLKGERTLAEADAMFSDFGSAKLELIRLVKTAYLELWFTRAAIDINDEDKKLLKEFKTIASGRYSAGKGALQDVIHADLNLAKAEHKQIVLNRTLNIATARLNVLLGRAARLSLPAPSGLPQITPLPDKEAMIKQALAHNPAIGAAISRITAATASLKLARLQSYPDFAVSGSYNRAWMSEDLRPFVGISLNVPIQFGRLRAEKNVAMAKLNRSRSILKAMEDQVRFKVEEPAQKIEEFHHAGKLFREAIIPESELNLKAARAGYSSGKNDFLTLIMAERGLIDSRLKYKRIMVDLRIWEAKLISAIGESDE</sequence>
<dbReference type="GO" id="GO:0015562">
    <property type="term" value="F:efflux transmembrane transporter activity"/>
    <property type="evidence" value="ECO:0007669"/>
    <property type="project" value="InterPro"/>
</dbReference>
<gene>
    <name evidence="1" type="ORF">MNBD_NITROSPINAE03-144</name>
</gene>
<accession>A0A3B1BRA5</accession>
<dbReference type="InterPro" id="IPR003423">
    <property type="entry name" value="OMP_efflux"/>
</dbReference>
<dbReference type="EMBL" id="UOGB01000079">
    <property type="protein sequence ID" value="VAX17091.1"/>
    <property type="molecule type" value="Genomic_DNA"/>
</dbReference>
<evidence type="ECO:0000313" key="1">
    <source>
        <dbReference type="EMBL" id="VAX17091.1"/>
    </source>
</evidence>
<dbReference type="InterPro" id="IPR010131">
    <property type="entry name" value="MdtP/NodT-like"/>
</dbReference>
<dbReference type="PROSITE" id="PS51257">
    <property type="entry name" value="PROKAR_LIPOPROTEIN"/>
    <property type="match status" value="1"/>
</dbReference>
<reference evidence="1" key="1">
    <citation type="submission" date="2018-06" db="EMBL/GenBank/DDBJ databases">
        <authorList>
            <person name="Zhirakovskaya E."/>
        </authorList>
    </citation>
    <scope>NUCLEOTIDE SEQUENCE</scope>
</reference>
<proteinExistence type="predicted"/>